<evidence type="ECO:0000313" key="2">
    <source>
        <dbReference type="Proteomes" id="UP000625711"/>
    </source>
</evidence>
<proteinExistence type="predicted"/>
<comment type="caution">
    <text evidence="1">The sequence shown here is derived from an EMBL/GenBank/DDBJ whole genome shotgun (WGS) entry which is preliminary data.</text>
</comment>
<keyword evidence="2" id="KW-1185">Reference proteome</keyword>
<evidence type="ECO:0000313" key="1">
    <source>
        <dbReference type="EMBL" id="KAF7283134.1"/>
    </source>
</evidence>
<reference evidence="1" key="1">
    <citation type="submission" date="2020-08" db="EMBL/GenBank/DDBJ databases">
        <title>Genome sequencing and assembly of the red palm weevil Rhynchophorus ferrugineus.</title>
        <authorList>
            <person name="Dias G.B."/>
            <person name="Bergman C.M."/>
            <person name="Manee M."/>
        </authorList>
    </citation>
    <scope>NUCLEOTIDE SEQUENCE</scope>
    <source>
        <strain evidence="1">AA-2017</strain>
        <tissue evidence="1">Whole larva</tissue>
    </source>
</reference>
<organism evidence="1 2">
    <name type="scientific">Rhynchophorus ferrugineus</name>
    <name type="common">Red palm weevil</name>
    <name type="synonym">Curculio ferrugineus</name>
    <dbReference type="NCBI Taxonomy" id="354439"/>
    <lineage>
        <taxon>Eukaryota</taxon>
        <taxon>Metazoa</taxon>
        <taxon>Ecdysozoa</taxon>
        <taxon>Arthropoda</taxon>
        <taxon>Hexapoda</taxon>
        <taxon>Insecta</taxon>
        <taxon>Pterygota</taxon>
        <taxon>Neoptera</taxon>
        <taxon>Endopterygota</taxon>
        <taxon>Coleoptera</taxon>
        <taxon>Polyphaga</taxon>
        <taxon>Cucujiformia</taxon>
        <taxon>Curculionidae</taxon>
        <taxon>Dryophthorinae</taxon>
        <taxon>Rhynchophorus</taxon>
    </lineage>
</organism>
<dbReference type="EMBL" id="JAACXV010000133">
    <property type="protein sequence ID" value="KAF7283134.1"/>
    <property type="molecule type" value="Genomic_DNA"/>
</dbReference>
<sequence>MEDISSTASENGHKKRNGFYNLLRSLCKCFFKKPSPKPDILECFTQSDFQEVWKCHEERKTQTKQEMQDFSKKYNEAYPHSLVQLRKKVELEESEDAKNLRLRREKWKKQQIQHRQMYMAQKMEYQRKLLFLWMRKCQAHKYKIPRRSNSENNLNAAHICRQKLW</sequence>
<accession>A0A834ILD0</accession>
<dbReference type="Proteomes" id="UP000625711">
    <property type="component" value="Unassembled WGS sequence"/>
</dbReference>
<name>A0A834ILD0_RHYFE</name>
<protein>
    <submittedName>
        <fullName evidence="1">Uncharacterized protein</fullName>
    </submittedName>
</protein>
<gene>
    <name evidence="1" type="ORF">GWI33_001267</name>
</gene>
<dbReference type="AlphaFoldDB" id="A0A834ILD0"/>